<dbReference type="EMBL" id="CACVAX010000032">
    <property type="protein sequence ID" value="CAA6810905.1"/>
    <property type="molecule type" value="Genomic_DNA"/>
</dbReference>
<reference evidence="1" key="1">
    <citation type="submission" date="2020-01" db="EMBL/GenBank/DDBJ databases">
        <authorList>
            <person name="Meier V. D."/>
            <person name="Meier V D."/>
        </authorList>
    </citation>
    <scope>NUCLEOTIDE SEQUENCE</scope>
    <source>
        <strain evidence="1">HLG_WM_MAG_04</strain>
    </source>
</reference>
<proteinExistence type="predicted"/>
<accession>A0A6S6T2E1</accession>
<dbReference type="AlphaFoldDB" id="A0A6S6T2E1"/>
<sequence length="41" mass="5040">MIFCRGVRKSLKHDNLKYLEYKLFFSVKIFQKCKIEVENEN</sequence>
<gene>
    <name evidence="1" type="ORF">HELGO_WM18594</name>
</gene>
<protein>
    <submittedName>
        <fullName evidence="1">Uncharacterized protein</fullName>
    </submittedName>
</protein>
<organism evidence="1">
    <name type="scientific">uncultured Sulfurovum sp</name>
    <dbReference type="NCBI Taxonomy" id="269237"/>
    <lineage>
        <taxon>Bacteria</taxon>
        <taxon>Pseudomonadati</taxon>
        <taxon>Campylobacterota</taxon>
        <taxon>Epsilonproteobacteria</taxon>
        <taxon>Campylobacterales</taxon>
        <taxon>Sulfurovaceae</taxon>
        <taxon>Sulfurovum</taxon>
        <taxon>environmental samples</taxon>
    </lineage>
</organism>
<name>A0A6S6T2E1_9BACT</name>
<evidence type="ECO:0000313" key="1">
    <source>
        <dbReference type="EMBL" id="CAA6810905.1"/>
    </source>
</evidence>